<proteinExistence type="predicted"/>
<accession>A0A383EU28</accession>
<name>A0A383EU28_9ZZZZ</name>
<sequence>MSASKTEKRETLTAESQEVGLTMTVELGRAKISVGRCSDLC</sequence>
<evidence type="ECO:0000313" key="1">
    <source>
        <dbReference type="EMBL" id="SVE60271.1"/>
    </source>
</evidence>
<protein>
    <submittedName>
        <fullName evidence="1">Uncharacterized protein</fullName>
    </submittedName>
</protein>
<gene>
    <name evidence="1" type="ORF">METZ01_LOCUS513125</name>
</gene>
<reference evidence="1" key="1">
    <citation type="submission" date="2018-05" db="EMBL/GenBank/DDBJ databases">
        <authorList>
            <person name="Lanie J.A."/>
            <person name="Ng W.-L."/>
            <person name="Kazmierczak K.M."/>
            <person name="Andrzejewski T.M."/>
            <person name="Davidsen T.M."/>
            <person name="Wayne K.J."/>
            <person name="Tettelin H."/>
            <person name="Glass J.I."/>
            <person name="Rusch D."/>
            <person name="Podicherti R."/>
            <person name="Tsui H.-C.T."/>
            <person name="Winkler M.E."/>
        </authorList>
    </citation>
    <scope>NUCLEOTIDE SEQUENCE</scope>
</reference>
<dbReference type="EMBL" id="UINC01228803">
    <property type="protein sequence ID" value="SVE60271.1"/>
    <property type="molecule type" value="Genomic_DNA"/>
</dbReference>
<dbReference type="AlphaFoldDB" id="A0A383EU28"/>
<organism evidence="1">
    <name type="scientific">marine metagenome</name>
    <dbReference type="NCBI Taxonomy" id="408172"/>
    <lineage>
        <taxon>unclassified sequences</taxon>
        <taxon>metagenomes</taxon>
        <taxon>ecological metagenomes</taxon>
    </lineage>
</organism>